<dbReference type="InterPro" id="IPR001810">
    <property type="entry name" value="F-box_dom"/>
</dbReference>
<feature type="domain" description="F-box" evidence="1">
    <location>
        <begin position="1"/>
        <end position="49"/>
    </location>
</feature>
<dbReference type="EMBL" id="MK500334">
    <property type="protein sequence ID" value="QBK86271.1"/>
    <property type="molecule type" value="Genomic_DNA"/>
</dbReference>
<sequence length="165" mass="19588">MTTLSNLPRDNILTILSFLYPKTVISLGLTSKHFEQITKNQREENIKRLMSWKIFSWWRWKRDWTSVKTYEDLELAFSNISDDTKIPASLFIKPCYSRKYGLTFRLAPGYIHNLDKNKRQAEFYRLYTSETIKIYGSDNPRFTRLITKPSIKSGYIEIPKRFISG</sequence>
<gene>
    <name evidence="2" type="ORF">LCMAC102_00660</name>
</gene>
<evidence type="ECO:0000259" key="1">
    <source>
        <dbReference type="PROSITE" id="PS50181"/>
    </source>
</evidence>
<dbReference type="SUPFAM" id="SSF81383">
    <property type="entry name" value="F-box domain"/>
    <property type="match status" value="1"/>
</dbReference>
<dbReference type="PROSITE" id="PS50181">
    <property type="entry name" value="FBOX"/>
    <property type="match status" value="1"/>
</dbReference>
<dbReference type="Pfam" id="PF00646">
    <property type="entry name" value="F-box"/>
    <property type="match status" value="1"/>
</dbReference>
<proteinExistence type="predicted"/>
<dbReference type="CDD" id="cd09917">
    <property type="entry name" value="F-box_SF"/>
    <property type="match status" value="1"/>
</dbReference>
<evidence type="ECO:0000313" key="2">
    <source>
        <dbReference type="EMBL" id="QBK86271.1"/>
    </source>
</evidence>
<accession>A0A481YTP1</accession>
<protein>
    <submittedName>
        <fullName evidence="2">F-box domain protein</fullName>
    </submittedName>
</protein>
<name>A0A481YTP1_9VIRU</name>
<dbReference type="InterPro" id="IPR036047">
    <property type="entry name" value="F-box-like_dom_sf"/>
</dbReference>
<reference evidence="2" key="1">
    <citation type="journal article" date="2019" name="MBio">
        <title>Virus Genomes from Deep Sea Sediments Expand the Ocean Megavirome and Support Independent Origins of Viral Gigantism.</title>
        <authorList>
            <person name="Backstrom D."/>
            <person name="Yutin N."/>
            <person name="Jorgensen S.L."/>
            <person name="Dharamshi J."/>
            <person name="Homa F."/>
            <person name="Zaremba-Niedwiedzka K."/>
            <person name="Spang A."/>
            <person name="Wolf Y.I."/>
            <person name="Koonin E.V."/>
            <person name="Ettema T.J."/>
        </authorList>
    </citation>
    <scope>NUCLEOTIDE SEQUENCE</scope>
</reference>
<organism evidence="2">
    <name type="scientific">Marseillevirus LCMAC102</name>
    <dbReference type="NCBI Taxonomy" id="2506603"/>
    <lineage>
        <taxon>Viruses</taxon>
        <taxon>Varidnaviria</taxon>
        <taxon>Bamfordvirae</taxon>
        <taxon>Nucleocytoviricota</taxon>
        <taxon>Megaviricetes</taxon>
        <taxon>Pimascovirales</taxon>
        <taxon>Pimascovirales incertae sedis</taxon>
        <taxon>Marseilleviridae</taxon>
    </lineage>
</organism>